<evidence type="ECO:0000256" key="1">
    <source>
        <dbReference type="SAM" id="MobiDB-lite"/>
    </source>
</evidence>
<reference evidence="2" key="1">
    <citation type="journal article" date="2023" name="Science">
        <title>Genome structures resolve the early diversification of teleost fishes.</title>
        <authorList>
            <person name="Parey E."/>
            <person name="Louis A."/>
            <person name="Montfort J."/>
            <person name="Bouchez O."/>
            <person name="Roques C."/>
            <person name="Iampietro C."/>
            <person name="Lluch J."/>
            <person name="Castinel A."/>
            <person name="Donnadieu C."/>
            <person name="Desvignes T."/>
            <person name="Floi Bucao C."/>
            <person name="Jouanno E."/>
            <person name="Wen M."/>
            <person name="Mejri S."/>
            <person name="Dirks R."/>
            <person name="Jansen H."/>
            <person name="Henkel C."/>
            <person name="Chen W.J."/>
            <person name="Zahm M."/>
            <person name="Cabau C."/>
            <person name="Klopp C."/>
            <person name="Thompson A.W."/>
            <person name="Robinson-Rechavi M."/>
            <person name="Braasch I."/>
            <person name="Lecointre G."/>
            <person name="Bobe J."/>
            <person name="Postlethwait J.H."/>
            <person name="Berthelot C."/>
            <person name="Roest Crollius H."/>
            <person name="Guiguen Y."/>
        </authorList>
    </citation>
    <scope>NUCLEOTIDE SEQUENCE</scope>
    <source>
        <strain evidence="2">Concon-B</strain>
    </source>
</reference>
<accession>A0A9Q1CWK7</accession>
<dbReference type="OrthoDB" id="118105at2759"/>
<feature type="region of interest" description="Disordered" evidence="1">
    <location>
        <begin position="45"/>
        <end position="84"/>
    </location>
</feature>
<proteinExistence type="predicted"/>
<gene>
    <name evidence="2" type="ORF">COCON_G00223880</name>
</gene>
<dbReference type="EMBL" id="JAFJMO010000018">
    <property type="protein sequence ID" value="KAJ8250466.1"/>
    <property type="molecule type" value="Genomic_DNA"/>
</dbReference>
<sequence length="84" mass="9338">MIPQPRLRLVMLGPVKMMALRPDRLWHSCLATRLWSCGLFFRASTPSGPGPSFSRGYTTYEPIPRRQDGCGDPENTTPSSSLVS</sequence>
<protein>
    <submittedName>
        <fullName evidence="2">Uncharacterized protein</fullName>
    </submittedName>
</protein>
<feature type="compositionally biased region" description="Polar residues" evidence="1">
    <location>
        <begin position="74"/>
        <end position="84"/>
    </location>
</feature>
<dbReference type="Proteomes" id="UP001152803">
    <property type="component" value="Unassembled WGS sequence"/>
</dbReference>
<keyword evidence="3" id="KW-1185">Reference proteome</keyword>
<dbReference type="AlphaFoldDB" id="A0A9Q1CWK7"/>
<name>A0A9Q1CWK7_CONCO</name>
<comment type="caution">
    <text evidence="2">The sequence shown here is derived from an EMBL/GenBank/DDBJ whole genome shotgun (WGS) entry which is preliminary data.</text>
</comment>
<evidence type="ECO:0000313" key="3">
    <source>
        <dbReference type="Proteomes" id="UP001152803"/>
    </source>
</evidence>
<evidence type="ECO:0000313" key="2">
    <source>
        <dbReference type="EMBL" id="KAJ8250466.1"/>
    </source>
</evidence>
<organism evidence="2 3">
    <name type="scientific">Conger conger</name>
    <name type="common">Conger eel</name>
    <name type="synonym">Muraena conger</name>
    <dbReference type="NCBI Taxonomy" id="82655"/>
    <lineage>
        <taxon>Eukaryota</taxon>
        <taxon>Metazoa</taxon>
        <taxon>Chordata</taxon>
        <taxon>Craniata</taxon>
        <taxon>Vertebrata</taxon>
        <taxon>Euteleostomi</taxon>
        <taxon>Actinopterygii</taxon>
        <taxon>Neopterygii</taxon>
        <taxon>Teleostei</taxon>
        <taxon>Anguilliformes</taxon>
        <taxon>Congridae</taxon>
        <taxon>Conger</taxon>
    </lineage>
</organism>